<gene>
    <name evidence="1" type="ORF">ASPZODRAFT_2129701</name>
</gene>
<dbReference type="RefSeq" id="XP_022581073.1">
    <property type="nucleotide sequence ID" value="XM_022727837.1"/>
</dbReference>
<dbReference type="PANTHER" id="PTHR47668">
    <property type="entry name" value="DIENELACTONE HYDROLASE FAMILY PROTEIN (AFU_ORTHOLOGUE AFUA_6G01940)"/>
    <property type="match status" value="1"/>
</dbReference>
<keyword evidence="2" id="KW-1185">Reference proteome</keyword>
<dbReference type="GeneID" id="34614301"/>
<name>A0A1L9SHH2_9EURO</name>
<dbReference type="STRING" id="1073090.A0A1L9SHH2"/>
<dbReference type="PANTHER" id="PTHR47668:SF1">
    <property type="entry name" value="DIENELACTONE HYDROLASE DOMAIN-CONTAINING PROTEIN-RELATED"/>
    <property type="match status" value="1"/>
</dbReference>
<accession>A0A1L9SHH2</accession>
<dbReference type="Proteomes" id="UP000184188">
    <property type="component" value="Unassembled WGS sequence"/>
</dbReference>
<dbReference type="AlphaFoldDB" id="A0A1L9SHH2"/>
<dbReference type="VEuPathDB" id="FungiDB:ASPZODRAFT_2129701"/>
<sequence length="184" mass="19869">MLDITGTPGKKALLLIYDIFAFSPLLLQGADILASTERLAIIPGAPCANPEWFLPGNEAGQEARAAFFATTANSANIVPRIAPMLAGLEEKYPAVDSVGSSLRRRYLADADAVMVPMAVLASGDENADILDEYIARLPRGSQLTKFPEMIHGWMSARGKLAEPEVKRGFEAGYQIVLDFLKETS</sequence>
<organism evidence="1 2">
    <name type="scientific">Penicilliopsis zonata CBS 506.65</name>
    <dbReference type="NCBI Taxonomy" id="1073090"/>
    <lineage>
        <taxon>Eukaryota</taxon>
        <taxon>Fungi</taxon>
        <taxon>Dikarya</taxon>
        <taxon>Ascomycota</taxon>
        <taxon>Pezizomycotina</taxon>
        <taxon>Eurotiomycetes</taxon>
        <taxon>Eurotiomycetidae</taxon>
        <taxon>Eurotiales</taxon>
        <taxon>Aspergillaceae</taxon>
        <taxon>Penicilliopsis</taxon>
    </lineage>
</organism>
<evidence type="ECO:0000313" key="1">
    <source>
        <dbReference type="EMBL" id="OJJ46563.1"/>
    </source>
</evidence>
<protein>
    <recommendedName>
        <fullName evidence="3">Dienelactone hydrolase domain-containing protein</fullName>
    </recommendedName>
</protein>
<evidence type="ECO:0000313" key="2">
    <source>
        <dbReference type="Proteomes" id="UP000184188"/>
    </source>
</evidence>
<dbReference type="EMBL" id="KV878342">
    <property type="protein sequence ID" value="OJJ46563.1"/>
    <property type="molecule type" value="Genomic_DNA"/>
</dbReference>
<reference evidence="2" key="1">
    <citation type="journal article" date="2017" name="Genome Biol.">
        <title>Comparative genomics reveals high biological diversity and specific adaptations in the industrially and medically important fungal genus Aspergillus.</title>
        <authorList>
            <person name="de Vries R.P."/>
            <person name="Riley R."/>
            <person name="Wiebenga A."/>
            <person name="Aguilar-Osorio G."/>
            <person name="Amillis S."/>
            <person name="Uchima C.A."/>
            <person name="Anderluh G."/>
            <person name="Asadollahi M."/>
            <person name="Askin M."/>
            <person name="Barry K."/>
            <person name="Battaglia E."/>
            <person name="Bayram O."/>
            <person name="Benocci T."/>
            <person name="Braus-Stromeyer S.A."/>
            <person name="Caldana C."/>
            <person name="Canovas D."/>
            <person name="Cerqueira G.C."/>
            <person name="Chen F."/>
            <person name="Chen W."/>
            <person name="Choi C."/>
            <person name="Clum A."/>
            <person name="Dos Santos R.A."/>
            <person name="Damasio A.R."/>
            <person name="Diallinas G."/>
            <person name="Emri T."/>
            <person name="Fekete E."/>
            <person name="Flipphi M."/>
            <person name="Freyberg S."/>
            <person name="Gallo A."/>
            <person name="Gournas C."/>
            <person name="Habgood R."/>
            <person name="Hainaut M."/>
            <person name="Harispe M.L."/>
            <person name="Henrissat B."/>
            <person name="Hilden K.S."/>
            <person name="Hope R."/>
            <person name="Hossain A."/>
            <person name="Karabika E."/>
            <person name="Karaffa L."/>
            <person name="Karanyi Z."/>
            <person name="Krasevec N."/>
            <person name="Kuo A."/>
            <person name="Kusch H."/>
            <person name="LaButti K."/>
            <person name="Lagendijk E.L."/>
            <person name="Lapidus A."/>
            <person name="Levasseur A."/>
            <person name="Lindquist E."/>
            <person name="Lipzen A."/>
            <person name="Logrieco A.F."/>
            <person name="MacCabe A."/>
            <person name="Maekelae M.R."/>
            <person name="Malavazi I."/>
            <person name="Melin P."/>
            <person name="Meyer V."/>
            <person name="Mielnichuk N."/>
            <person name="Miskei M."/>
            <person name="Molnar A.P."/>
            <person name="Mule G."/>
            <person name="Ngan C.Y."/>
            <person name="Orejas M."/>
            <person name="Orosz E."/>
            <person name="Ouedraogo J.P."/>
            <person name="Overkamp K.M."/>
            <person name="Park H.-S."/>
            <person name="Perrone G."/>
            <person name="Piumi F."/>
            <person name="Punt P.J."/>
            <person name="Ram A.F."/>
            <person name="Ramon A."/>
            <person name="Rauscher S."/>
            <person name="Record E."/>
            <person name="Riano-Pachon D.M."/>
            <person name="Robert V."/>
            <person name="Roehrig J."/>
            <person name="Ruller R."/>
            <person name="Salamov A."/>
            <person name="Salih N.S."/>
            <person name="Samson R.A."/>
            <person name="Sandor E."/>
            <person name="Sanguinetti M."/>
            <person name="Schuetze T."/>
            <person name="Sepcic K."/>
            <person name="Shelest E."/>
            <person name="Sherlock G."/>
            <person name="Sophianopoulou V."/>
            <person name="Squina F.M."/>
            <person name="Sun H."/>
            <person name="Susca A."/>
            <person name="Todd R.B."/>
            <person name="Tsang A."/>
            <person name="Unkles S.E."/>
            <person name="van de Wiele N."/>
            <person name="van Rossen-Uffink D."/>
            <person name="Oliveira J.V."/>
            <person name="Vesth T.C."/>
            <person name="Visser J."/>
            <person name="Yu J.-H."/>
            <person name="Zhou M."/>
            <person name="Andersen M.R."/>
            <person name="Archer D.B."/>
            <person name="Baker S.E."/>
            <person name="Benoit I."/>
            <person name="Brakhage A.A."/>
            <person name="Braus G.H."/>
            <person name="Fischer R."/>
            <person name="Frisvad J.C."/>
            <person name="Goldman G.H."/>
            <person name="Houbraken J."/>
            <person name="Oakley B."/>
            <person name="Pocsi I."/>
            <person name="Scazzocchio C."/>
            <person name="Seiboth B."/>
            <person name="vanKuyk P.A."/>
            <person name="Wortman J."/>
            <person name="Dyer P.S."/>
            <person name="Grigoriev I.V."/>
        </authorList>
    </citation>
    <scope>NUCLEOTIDE SEQUENCE [LARGE SCALE GENOMIC DNA]</scope>
    <source>
        <strain evidence="2">CBS 506.65</strain>
    </source>
</reference>
<proteinExistence type="predicted"/>
<evidence type="ECO:0008006" key="3">
    <source>
        <dbReference type="Google" id="ProtNLM"/>
    </source>
</evidence>